<evidence type="ECO:0000259" key="2">
    <source>
        <dbReference type="Pfam" id="PF03771"/>
    </source>
</evidence>
<reference evidence="4" key="1">
    <citation type="journal article" date="2019" name="Int. J. Syst. Evol. Microbiol.">
        <title>The Global Catalogue of Microorganisms (GCM) 10K type strain sequencing project: providing services to taxonomists for standard genome sequencing and annotation.</title>
        <authorList>
            <consortium name="The Broad Institute Genomics Platform"/>
            <consortium name="The Broad Institute Genome Sequencing Center for Infectious Disease"/>
            <person name="Wu L."/>
            <person name="Ma J."/>
        </authorList>
    </citation>
    <scope>NUCLEOTIDE SEQUENCE [LARGE SCALE GENOMIC DNA]</scope>
    <source>
        <strain evidence="4">JCM 3399</strain>
    </source>
</reference>
<dbReference type="Proteomes" id="UP000654471">
    <property type="component" value="Unassembled WGS sequence"/>
</dbReference>
<protein>
    <recommendedName>
        <fullName evidence="2">DUF317 domain-containing protein</fullName>
    </recommendedName>
</protein>
<comment type="caution">
    <text evidence="3">The sequence shown here is derived from an EMBL/GenBank/DDBJ whole genome shotgun (WGS) entry which is preliminary data.</text>
</comment>
<evidence type="ECO:0000256" key="1">
    <source>
        <dbReference type="SAM" id="MobiDB-lite"/>
    </source>
</evidence>
<feature type="compositionally biased region" description="Basic residues" evidence="1">
    <location>
        <begin position="202"/>
        <end position="212"/>
    </location>
</feature>
<gene>
    <name evidence="3" type="ORF">GCM10010211_37370</name>
</gene>
<feature type="region of interest" description="Disordered" evidence="1">
    <location>
        <begin position="197"/>
        <end position="282"/>
    </location>
</feature>
<dbReference type="EMBL" id="BMRP01000012">
    <property type="protein sequence ID" value="GGU68537.1"/>
    <property type="molecule type" value="Genomic_DNA"/>
</dbReference>
<dbReference type="Pfam" id="PF03771">
    <property type="entry name" value="SPDY"/>
    <property type="match status" value="1"/>
</dbReference>
<dbReference type="InterPro" id="IPR005523">
    <property type="entry name" value="DUF317_SPDY"/>
</dbReference>
<evidence type="ECO:0000313" key="3">
    <source>
        <dbReference type="EMBL" id="GGU68537.1"/>
    </source>
</evidence>
<organism evidence="3 4">
    <name type="scientific">Streptomyces albospinus</name>
    <dbReference type="NCBI Taxonomy" id="285515"/>
    <lineage>
        <taxon>Bacteria</taxon>
        <taxon>Bacillati</taxon>
        <taxon>Actinomycetota</taxon>
        <taxon>Actinomycetes</taxon>
        <taxon>Kitasatosporales</taxon>
        <taxon>Streptomycetaceae</taxon>
        <taxon>Streptomyces</taxon>
    </lineage>
</organism>
<sequence>MPTTAPHALGPAADVLITPAYLAGPGTDDAIFNNLDSATGWTKVVAFGEDTYYTSPCQRVRIANVMDSHYGGWTISYAEDPLGVPDWITTFDRDTPREIVAAFTDTLVAGLPNNFANYLSGGTHYTGHTPATVLSSHHWEAVRGTRPFRMVSPDGHAAYRIRGGWLHEYDELLDPENLAHVRRPRPHLQAQLAGVLQPGHPRAPHHRLGRGAHRPDARDPRGRPHPRSSPLPGGDPARAAQPHSAHRSGTGTQPTHRVDTASPAPGRRSHSPRASRHRLAPSALTFPSRTLESRHAHPRSRRGRLRLTGLPRRLHLQW</sequence>
<feature type="compositionally biased region" description="Basic and acidic residues" evidence="1">
    <location>
        <begin position="213"/>
        <end position="222"/>
    </location>
</feature>
<accession>A0ABQ2V6H8</accession>
<name>A0ABQ2V6H8_9ACTN</name>
<evidence type="ECO:0000313" key="4">
    <source>
        <dbReference type="Proteomes" id="UP000654471"/>
    </source>
</evidence>
<keyword evidence="4" id="KW-1185">Reference proteome</keyword>
<feature type="domain" description="DUF317" evidence="2">
    <location>
        <begin position="54"/>
        <end position="109"/>
    </location>
</feature>
<proteinExistence type="predicted"/>
<feature type="compositionally biased region" description="Basic residues" evidence="1">
    <location>
        <begin position="267"/>
        <end position="279"/>
    </location>
</feature>